<feature type="region of interest" description="Disordered" evidence="1">
    <location>
        <begin position="232"/>
        <end position="284"/>
    </location>
</feature>
<feature type="region of interest" description="Disordered" evidence="1">
    <location>
        <begin position="27"/>
        <end position="48"/>
    </location>
</feature>
<feature type="compositionally biased region" description="Polar residues" evidence="1">
    <location>
        <begin position="247"/>
        <end position="262"/>
    </location>
</feature>
<dbReference type="Proteomes" id="UP001152300">
    <property type="component" value="Unassembled WGS sequence"/>
</dbReference>
<gene>
    <name evidence="2" type="ORF">OCU04_007368</name>
</gene>
<proteinExistence type="predicted"/>
<name>A0A9X0AIL3_9HELO</name>
<accession>A0A9X0AIL3</accession>
<organism evidence="2 3">
    <name type="scientific">Sclerotinia nivalis</name>
    <dbReference type="NCBI Taxonomy" id="352851"/>
    <lineage>
        <taxon>Eukaryota</taxon>
        <taxon>Fungi</taxon>
        <taxon>Dikarya</taxon>
        <taxon>Ascomycota</taxon>
        <taxon>Pezizomycotina</taxon>
        <taxon>Leotiomycetes</taxon>
        <taxon>Helotiales</taxon>
        <taxon>Sclerotiniaceae</taxon>
        <taxon>Sclerotinia</taxon>
    </lineage>
</organism>
<keyword evidence="3" id="KW-1185">Reference proteome</keyword>
<reference evidence="2" key="1">
    <citation type="submission" date="2022-11" db="EMBL/GenBank/DDBJ databases">
        <title>Genome Resource of Sclerotinia nivalis Strain SnTB1, a Plant Pathogen Isolated from American Ginseng.</title>
        <authorList>
            <person name="Fan S."/>
        </authorList>
    </citation>
    <scope>NUCLEOTIDE SEQUENCE</scope>
    <source>
        <strain evidence="2">SnTB1</strain>
    </source>
</reference>
<protein>
    <submittedName>
        <fullName evidence="2">Uncharacterized protein</fullName>
    </submittedName>
</protein>
<feature type="compositionally biased region" description="Polar residues" evidence="1">
    <location>
        <begin position="28"/>
        <end position="46"/>
    </location>
</feature>
<evidence type="ECO:0000313" key="3">
    <source>
        <dbReference type="Proteomes" id="UP001152300"/>
    </source>
</evidence>
<evidence type="ECO:0000256" key="1">
    <source>
        <dbReference type="SAM" id="MobiDB-lite"/>
    </source>
</evidence>
<dbReference type="EMBL" id="JAPEIS010000008">
    <property type="protein sequence ID" value="KAJ8063492.1"/>
    <property type="molecule type" value="Genomic_DNA"/>
</dbReference>
<feature type="compositionally biased region" description="Low complexity" evidence="1">
    <location>
        <begin position="232"/>
        <end position="246"/>
    </location>
</feature>
<dbReference type="AlphaFoldDB" id="A0A9X0AIL3"/>
<dbReference type="OrthoDB" id="3553523at2759"/>
<evidence type="ECO:0000313" key="2">
    <source>
        <dbReference type="EMBL" id="KAJ8063492.1"/>
    </source>
</evidence>
<feature type="region of interest" description="Disordered" evidence="1">
    <location>
        <begin position="187"/>
        <end position="216"/>
    </location>
</feature>
<comment type="caution">
    <text evidence="2">The sequence shown here is derived from an EMBL/GenBank/DDBJ whole genome shotgun (WGS) entry which is preliminary data.</text>
</comment>
<sequence>MPHVVSLMQPRERPEQSYNYKRKLIKTAASQDNLRSPSGQRRQNGNGVAPTLSLLVTPHNAWKYTSGRQQLKQFPPDRITPVSAVDSVFELSSAATNGYPNSAISSFIAELEDTSPGAVKPQNPNMDSKSPISPTLSLHATTAIDAINDFETENKRLLERAIAAEKAAKRLEEQNIDLRRQVNYCMEQHRPKTPPSQITSQNSRKRGTGYGTTTPLSAFNTMMDRVETDYLPTPINNTPTPLPRRNSSLPTQSPVSQQSEITPNRLGPNGFIPSRRPPPIPEGTKVPLYRVQSRHPDMVRKNDVYNLGTTCSNSRITRISLADAKLRAKPLPPLGPMAPSAIPGVVEIGSTHEDPIPRSQLRAKKSFAKFFRKGRKE</sequence>